<dbReference type="EMBL" id="JAJUBC010000011">
    <property type="protein sequence ID" value="MDD1793730.1"/>
    <property type="molecule type" value="Genomic_DNA"/>
</dbReference>
<dbReference type="SUPFAM" id="SSF54909">
    <property type="entry name" value="Dimeric alpha+beta barrel"/>
    <property type="match status" value="1"/>
</dbReference>
<dbReference type="RefSeq" id="WP_274164651.1">
    <property type="nucleotide sequence ID" value="NZ_JAJUBC010000011.1"/>
</dbReference>
<dbReference type="Pfam" id="PF07978">
    <property type="entry name" value="NIPSNAP"/>
    <property type="match status" value="1"/>
</dbReference>
<gene>
    <name evidence="2" type="ORF">LRP50_11370</name>
</gene>
<reference evidence="2" key="1">
    <citation type="submission" date="2021-12" db="EMBL/GenBank/DDBJ databases">
        <title>Enterovibrio ZSDZ35 sp. nov. and Enterovibrio ZSDZ42 sp. nov., isolated from coastal seawater in Qingdao.</title>
        <authorList>
            <person name="Zhang P."/>
        </authorList>
    </citation>
    <scope>NUCLEOTIDE SEQUENCE</scope>
    <source>
        <strain evidence="2">ZSDZ42</strain>
    </source>
</reference>
<name>A0ABT5R0C8_9GAMM</name>
<proteinExistence type="predicted"/>
<sequence>MKITCLIEYKIDPFKLSQFEKYAKNWGKIIPQCGGDLLGYFLPHEGTNDVAFGLITFSSLAEYEAYRERLRSDQAGKRNFLFANKERFIVSEKRSFIRVVEATYKQDARVKK</sequence>
<evidence type="ECO:0000313" key="2">
    <source>
        <dbReference type="EMBL" id="MDD1793730.1"/>
    </source>
</evidence>
<feature type="domain" description="NIPSNAP" evidence="1">
    <location>
        <begin position="6"/>
        <end position="100"/>
    </location>
</feature>
<protein>
    <submittedName>
        <fullName evidence="2">NIPSNAP family protein</fullName>
    </submittedName>
</protein>
<evidence type="ECO:0000259" key="1">
    <source>
        <dbReference type="Pfam" id="PF07978"/>
    </source>
</evidence>
<evidence type="ECO:0000313" key="3">
    <source>
        <dbReference type="Proteomes" id="UP001149400"/>
    </source>
</evidence>
<keyword evidence="3" id="KW-1185">Reference proteome</keyword>
<organism evidence="2 3">
    <name type="scientific">Enterovibrio gelatinilyticus</name>
    <dbReference type="NCBI Taxonomy" id="2899819"/>
    <lineage>
        <taxon>Bacteria</taxon>
        <taxon>Pseudomonadati</taxon>
        <taxon>Pseudomonadota</taxon>
        <taxon>Gammaproteobacteria</taxon>
        <taxon>Vibrionales</taxon>
        <taxon>Vibrionaceae</taxon>
        <taxon>Enterovibrio</taxon>
    </lineage>
</organism>
<dbReference type="InterPro" id="IPR011008">
    <property type="entry name" value="Dimeric_a/b-barrel"/>
</dbReference>
<dbReference type="Proteomes" id="UP001149400">
    <property type="component" value="Unassembled WGS sequence"/>
</dbReference>
<dbReference type="InterPro" id="IPR012577">
    <property type="entry name" value="NIPSNAP"/>
</dbReference>
<dbReference type="Gene3D" id="3.30.70.100">
    <property type="match status" value="1"/>
</dbReference>
<comment type="caution">
    <text evidence="2">The sequence shown here is derived from an EMBL/GenBank/DDBJ whole genome shotgun (WGS) entry which is preliminary data.</text>
</comment>
<accession>A0ABT5R0C8</accession>